<dbReference type="EMBL" id="UINC01225443">
    <property type="protein sequence ID" value="SVE55518.1"/>
    <property type="molecule type" value="Genomic_DNA"/>
</dbReference>
<feature type="non-terminal residue" evidence="1">
    <location>
        <position position="1"/>
    </location>
</feature>
<feature type="non-terminal residue" evidence="1">
    <location>
        <position position="231"/>
    </location>
</feature>
<name>A0A383EHE5_9ZZZZ</name>
<proteinExistence type="predicted"/>
<organism evidence="1">
    <name type="scientific">marine metagenome</name>
    <dbReference type="NCBI Taxonomy" id="408172"/>
    <lineage>
        <taxon>unclassified sequences</taxon>
        <taxon>metagenomes</taxon>
        <taxon>ecological metagenomes</taxon>
    </lineage>
</organism>
<reference evidence="1" key="1">
    <citation type="submission" date="2018-05" db="EMBL/GenBank/DDBJ databases">
        <authorList>
            <person name="Lanie J.A."/>
            <person name="Ng W.-L."/>
            <person name="Kazmierczak K.M."/>
            <person name="Andrzejewski T.M."/>
            <person name="Davidsen T.M."/>
            <person name="Wayne K.J."/>
            <person name="Tettelin H."/>
            <person name="Glass J.I."/>
            <person name="Rusch D."/>
            <person name="Podicherti R."/>
            <person name="Tsui H.-C.T."/>
            <person name="Winkler M.E."/>
        </authorList>
    </citation>
    <scope>NUCLEOTIDE SEQUENCE</scope>
</reference>
<evidence type="ECO:0000313" key="1">
    <source>
        <dbReference type="EMBL" id="SVE55518.1"/>
    </source>
</evidence>
<gene>
    <name evidence="1" type="ORF">METZ01_LOCUS508372</name>
</gene>
<accession>A0A383EHE5</accession>
<protein>
    <submittedName>
        <fullName evidence="1">Uncharacterized protein</fullName>
    </submittedName>
</protein>
<dbReference type="AlphaFoldDB" id="A0A383EHE5"/>
<sequence length="231" mass="26475">RLSIFDKDITMTVKTFADILSNQDVRKNLIDFFDDKNLIKKLSIIKNNAELGADFLKYTIRYDARGSDAHKRGKIAEEKVRKKLEEFGLDRNVDFNITDWDTKIALSIRLEEEKKRNPGKTPQIEAKISELKNMQINREADLILTKQFPSLFIQSSFYGSDVASIADGTVNELDEERKLIEIANTIIEDSKIEFVGLIDGPGWAYSISFQRLNRILDAVDSHFGLRTIITK</sequence>